<dbReference type="EMBL" id="BLXT01004684">
    <property type="protein sequence ID" value="GFO16680.1"/>
    <property type="molecule type" value="Genomic_DNA"/>
</dbReference>
<proteinExistence type="predicted"/>
<comment type="caution">
    <text evidence="2">The sequence shown here is derived from an EMBL/GenBank/DDBJ whole genome shotgun (WGS) entry which is preliminary data.</text>
</comment>
<protein>
    <submittedName>
        <fullName evidence="2">Uncharacterized protein</fullName>
    </submittedName>
</protein>
<feature type="region of interest" description="Disordered" evidence="1">
    <location>
        <begin position="1"/>
        <end position="22"/>
    </location>
</feature>
<evidence type="ECO:0000313" key="2">
    <source>
        <dbReference type="EMBL" id="GFO16680.1"/>
    </source>
</evidence>
<evidence type="ECO:0000256" key="1">
    <source>
        <dbReference type="SAM" id="MobiDB-lite"/>
    </source>
</evidence>
<evidence type="ECO:0000313" key="3">
    <source>
        <dbReference type="Proteomes" id="UP000735302"/>
    </source>
</evidence>
<gene>
    <name evidence="2" type="ORF">PoB_004318500</name>
</gene>
<sequence>MAASVRPKIGASTETPPSLRGCSSGIESDTFAFKSHHTFTHCDYGLSSTTRSQASIKPDQAGTRPASDPKTDQCLRNIRPASAQKQASMRLASSPLEPTSERFQPMAERVQIMCHGRSSGYHKYL</sequence>
<organism evidence="2 3">
    <name type="scientific">Plakobranchus ocellatus</name>
    <dbReference type="NCBI Taxonomy" id="259542"/>
    <lineage>
        <taxon>Eukaryota</taxon>
        <taxon>Metazoa</taxon>
        <taxon>Spiralia</taxon>
        <taxon>Lophotrochozoa</taxon>
        <taxon>Mollusca</taxon>
        <taxon>Gastropoda</taxon>
        <taxon>Heterobranchia</taxon>
        <taxon>Euthyneura</taxon>
        <taxon>Panpulmonata</taxon>
        <taxon>Sacoglossa</taxon>
        <taxon>Placobranchoidea</taxon>
        <taxon>Plakobranchidae</taxon>
        <taxon>Plakobranchus</taxon>
    </lineage>
</organism>
<dbReference type="Proteomes" id="UP000735302">
    <property type="component" value="Unassembled WGS sequence"/>
</dbReference>
<dbReference type="AlphaFoldDB" id="A0AAV4BC73"/>
<keyword evidence="3" id="KW-1185">Reference proteome</keyword>
<name>A0AAV4BC73_9GAST</name>
<accession>A0AAV4BC73</accession>
<reference evidence="2 3" key="1">
    <citation type="journal article" date="2021" name="Elife">
        <title>Chloroplast acquisition without the gene transfer in kleptoplastic sea slugs, Plakobranchus ocellatus.</title>
        <authorList>
            <person name="Maeda T."/>
            <person name="Takahashi S."/>
            <person name="Yoshida T."/>
            <person name="Shimamura S."/>
            <person name="Takaki Y."/>
            <person name="Nagai Y."/>
            <person name="Toyoda A."/>
            <person name="Suzuki Y."/>
            <person name="Arimoto A."/>
            <person name="Ishii H."/>
            <person name="Satoh N."/>
            <person name="Nishiyama T."/>
            <person name="Hasebe M."/>
            <person name="Maruyama T."/>
            <person name="Minagawa J."/>
            <person name="Obokata J."/>
            <person name="Shigenobu S."/>
        </authorList>
    </citation>
    <scope>NUCLEOTIDE SEQUENCE [LARGE SCALE GENOMIC DNA]</scope>
</reference>
<feature type="region of interest" description="Disordered" evidence="1">
    <location>
        <begin position="48"/>
        <end position="103"/>
    </location>
</feature>